<reference evidence="4" key="1">
    <citation type="journal article" date="2021" name="New Phytol.">
        <title>Evolutionary innovations through gain and loss of genes in the ectomycorrhizal Boletales.</title>
        <authorList>
            <person name="Wu G."/>
            <person name="Miyauchi S."/>
            <person name="Morin E."/>
            <person name="Kuo A."/>
            <person name="Drula E."/>
            <person name="Varga T."/>
            <person name="Kohler A."/>
            <person name="Feng B."/>
            <person name="Cao Y."/>
            <person name="Lipzen A."/>
            <person name="Daum C."/>
            <person name="Hundley H."/>
            <person name="Pangilinan J."/>
            <person name="Johnson J."/>
            <person name="Barry K."/>
            <person name="LaButti K."/>
            <person name="Ng V."/>
            <person name="Ahrendt S."/>
            <person name="Min B."/>
            <person name="Choi I.G."/>
            <person name="Park H."/>
            <person name="Plett J.M."/>
            <person name="Magnuson J."/>
            <person name="Spatafora J.W."/>
            <person name="Nagy L.G."/>
            <person name="Henrissat B."/>
            <person name="Grigoriev I.V."/>
            <person name="Yang Z.L."/>
            <person name="Xu J."/>
            <person name="Martin F.M."/>
        </authorList>
    </citation>
    <scope>NUCLEOTIDE SEQUENCE</scope>
    <source>
        <strain evidence="4">KKN 215</strain>
    </source>
</reference>
<dbReference type="SUPFAM" id="SSF51735">
    <property type="entry name" value="NAD(P)-binding Rossmann-fold domains"/>
    <property type="match status" value="1"/>
</dbReference>
<keyword evidence="1" id="KW-0560">Oxidoreductase</keyword>
<dbReference type="PANTHER" id="PTHR10366:SF564">
    <property type="entry name" value="STEROL-4-ALPHA-CARBOXYLATE 3-DEHYDROGENASE, DECARBOXYLATING"/>
    <property type="match status" value="1"/>
</dbReference>
<dbReference type="Proteomes" id="UP000813824">
    <property type="component" value="Unassembled WGS sequence"/>
</dbReference>
<accession>A0A8K0XR87</accession>
<dbReference type="EMBL" id="JAEVFJ010000010">
    <property type="protein sequence ID" value="KAH8102192.1"/>
    <property type="molecule type" value="Genomic_DNA"/>
</dbReference>
<dbReference type="Pfam" id="PF01370">
    <property type="entry name" value="Epimerase"/>
    <property type="match status" value="1"/>
</dbReference>
<dbReference type="PROSITE" id="PS00092">
    <property type="entry name" value="N6_MTASE"/>
    <property type="match status" value="1"/>
</dbReference>
<evidence type="ECO:0000256" key="1">
    <source>
        <dbReference type="ARBA" id="ARBA00023002"/>
    </source>
</evidence>
<evidence type="ECO:0000313" key="5">
    <source>
        <dbReference type="Proteomes" id="UP000813824"/>
    </source>
</evidence>
<dbReference type="PANTHER" id="PTHR10366">
    <property type="entry name" value="NAD DEPENDENT EPIMERASE/DEHYDRATASE"/>
    <property type="match status" value="1"/>
</dbReference>
<dbReference type="GO" id="GO:0016616">
    <property type="term" value="F:oxidoreductase activity, acting on the CH-OH group of donors, NAD or NADP as acceptor"/>
    <property type="evidence" value="ECO:0007669"/>
    <property type="project" value="TreeGrafter"/>
</dbReference>
<dbReference type="AlphaFoldDB" id="A0A8K0XR87"/>
<dbReference type="CDD" id="cd05227">
    <property type="entry name" value="AR_SDR_e"/>
    <property type="match status" value="1"/>
</dbReference>
<sequence length="351" mass="38691">MPAVQAPAKVLVTGANGFVAVWVVKKLLEDGFAVRGTIRSEDKGVYLKETFASYGDKLELVVVKDITQDGAFDEAVKGVDAIQHTASPFHLNGTHPDDLIVPAVEGTRTILRSTLRHGTDVKRFIITSSCSAIEELLPDPQVYTEDDWNTQSVKEVEEKGVNASASHVYRASKTLAEREAWKFVEEHKNEIKWDLVAINPPYIFGPPLQEVASLDSLNMSMAAWYRYVVSGTADGEALATAGNNWVDVRDCAAGHVHCMTVQQAGGHRILSVAGAYKWQDWVNAARKIYPNLSVGNTTYDASQALHPIRYNTSKFETLLGLKYHTMEETSKAILESFEERGLWKPAGLVNA</sequence>
<dbReference type="InterPro" id="IPR050425">
    <property type="entry name" value="NAD(P)_dehydrat-like"/>
</dbReference>
<evidence type="ECO:0000256" key="2">
    <source>
        <dbReference type="ARBA" id="ARBA00023445"/>
    </source>
</evidence>
<dbReference type="Gene3D" id="3.40.50.720">
    <property type="entry name" value="NAD(P)-binding Rossmann-like Domain"/>
    <property type="match status" value="1"/>
</dbReference>
<dbReference type="GO" id="GO:0032259">
    <property type="term" value="P:methylation"/>
    <property type="evidence" value="ECO:0007669"/>
    <property type="project" value="InterPro"/>
</dbReference>
<dbReference type="InterPro" id="IPR001509">
    <property type="entry name" value="Epimerase_deHydtase"/>
</dbReference>
<evidence type="ECO:0000313" key="4">
    <source>
        <dbReference type="EMBL" id="KAH8102192.1"/>
    </source>
</evidence>
<feature type="domain" description="NAD-dependent epimerase/dehydratase" evidence="3">
    <location>
        <begin position="10"/>
        <end position="267"/>
    </location>
</feature>
<keyword evidence="5" id="KW-1185">Reference proteome</keyword>
<comment type="caution">
    <text evidence="4">The sequence shown here is derived from an EMBL/GenBank/DDBJ whole genome shotgun (WGS) entry which is preliminary data.</text>
</comment>
<organism evidence="4 5">
    <name type="scientific">Cristinia sonorae</name>
    <dbReference type="NCBI Taxonomy" id="1940300"/>
    <lineage>
        <taxon>Eukaryota</taxon>
        <taxon>Fungi</taxon>
        <taxon>Dikarya</taxon>
        <taxon>Basidiomycota</taxon>
        <taxon>Agaricomycotina</taxon>
        <taxon>Agaricomycetes</taxon>
        <taxon>Agaricomycetidae</taxon>
        <taxon>Agaricales</taxon>
        <taxon>Pleurotineae</taxon>
        <taxon>Stephanosporaceae</taxon>
        <taxon>Cristinia</taxon>
    </lineage>
</organism>
<dbReference type="InterPro" id="IPR036291">
    <property type="entry name" value="NAD(P)-bd_dom_sf"/>
</dbReference>
<dbReference type="InterPro" id="IPR002052">
    <property type="entry name" value="DNA_methylase_N6_adenine_CS"/>
</dbReference>
<dbReference type="GO" id="GO:0008168">
    <property type="term" value="F:methyltransferase activity"/>
    <property type="evidence" value="ECO:0007669"/>
    <property type="project" value="InterPro"/>
</dbReference>
<protein>
    <submittedName>
        <fullName evidence="4">NAD-P-binding protein</fullName>
    </submittedName>
</protein>
<evidence type="ECO:0000259" key="3">
    <source>
        <dbReference type="Pfam" id="PF01370"/>
    </source>
</evidence>
<dbReference type="OrthoDB" id="2735536at2759"/>
<proteinExistence type="inferred from homology"/>
<gene>
    <name evidence="4" type="ORF">BXZ70DRAFT_890622</name>
</gene>
<dbReference type="GO" id="GO:0003676">
    <property type="term" value="F:nucleic acid binding"/>
    <property type="evidence" value="ECO:0007669"/>
    <property type="project" value="InterPro"/>
</dbReference>
<name>A0A8K0XR87_9AGAR</name>
<comment type="similarity">
    <text evidence="2">Belongs to the NAD(P)-dependent epimerase/dehydratase family. Dihydroflavonol-4-reductase subfamily.</text>
</comment>